<dbReference type="PANTHER" id="PTHR30535:SF34">
    <property type="entry name" value="MOLYBDATE-BINDING PROTEIN MOLA"/>
    <property type="match status" value="1"/>
</dbReference>
<evidence type="ECO:0000259" key="3">
    <source>
        <dbReference type="PROSITE" id="PS50983"/>
    </source>
</evidence>
<dbReference type="PANTHER" id="PTHR30535">
    <property type="entry name" value="VITAMIN B12-BINDING PROTEIN"/>
    <property type="match status" value="1"/>
</dbReference>
<dbReference type="Proteomes" id="UP000248741">
    <property type="component" value="Chromosome 1"/>
</dbReference>
<dbReference type="PROSITE" id="PS51257">
    <property type="entry name" value="PROKAR_LIPOPROTEIN"/>
    <property type="match status" value="1"/>
</dbReference>
<dbReference type="EMBL" id="LS483400">
    <property type="protein sequence ID" value="SQG52002.1"/>
    <property type="molecule type" value="Genomic_DNA"/>
</dbReference>
<dbReference type="Gene3D" id="3.40.50.1980">
    <property type="entry name" value="Nitrogenase molybdenum iron protein domain"/>
    <property type="match status" value="2"/>
</dbReference>
<dbReference type="RefSeq" id="WP_095075998.1">
    <property type="nucleotide sequence ID" value="NZ_CP068134.1"/>
</dbReference>
<evidence type="ECO:0000313" key="4">
    <source>
        <dbReference type="EMBL" id="SQG52002.1"/>
    </source>
</evidence>
<reference evidence="4 5" key="1">
    <citation type="submission" date="2018-06" db="EMBL/GenBank/DDBJ databases">
        <authorList>
            <consortium name="Pathogen Informatics"/>
            <person name="Doyle S."/>
        </authorList>
    </citation>
    <scope>NUCLEOTIDE SEQUENCE [LARGE SCALE GENOMIC DNA]</scope>
    <source>
        <strain evidence="4 5">NCTC7908</strain>
    </source>
</reference>
<dbReference type="InterPro" id="IPR002491">
    <property type="entry name" value="ABC_transptr_periplasmic_BD"/>
</dbReference>
<evidence type="ECO:0000256" key="1">
    <source>
        <dbReference type="ARBA" id="ARBA00008814"/>
    </source>
</evidence>
<evidence type="ECO:0000313" key="5">
    <source>
        <dbReference type="Proteomes" id="UP000248741"/>
    </source>
</evidence>
<feature type="signal peptide" evidence="2">
    <location>
        <begin position="1"/>
        <end position="20"/>
    </location>
</feature>
<dbReference type="AlphaFoldDB" id="A0ABD7MTW1"/>
<sequence length="331" mass="35531">MKKTAAKCLALVSIMSLTLAACGESAADKQAAQDKTTISNAKIHVASCDETLSFDKAPEKVLVMSETDISILHDLDVIDKVVAKAGTKRVEGINPGLEKAIANIPAIEAGELDTGGAKLSTEAVIALKPDLVIGFDTGADRQALKEAGIPLYSPDAFCPNAPEKKADWKLVDNEIDKLATIFDVKDKGEELKKSVHEKLKQQGSTQGDTSAVMLYITPGSDEFYAYGNTSMVQPIMETNGLKNVYADNSERVFDSSMEEILAKNPDRIILLSESADSDAAMKTFLNFPGAKELKAVQNNHVAHMPFVLTDPPTTLSVEGASYLRNLINSVV</sequence>
<feature type="chain" id="PRO_5044872692" evidence="2">
    <location>
        <begin position="21"/>
        <end position="331"/>
    </location>
</feature>
<dbReference type="PROSITE" id="PS50983">
    <property type="entry name" value="FE_B12_PBP"/>
    <property type="match status" value="1"/>
</dbReference>
<name>A0ABD7MTW1_CORUL</name>
<dbReference type="Pfam" id="PF01497">
    <property type="entry name" value="Peripla_BP_2"/>
    <property type="match status" value="1"/>
</dbReference>
<organism evidence="4 5">
    <name type="scientific">Corynebacterium ulcerans</name>
    <dbReference type="NCBI Taxonomy" id="65058"/>
    <lineage>
        <taxon>Bacteria</taxon>
        <taxon>Bacillati</taxon>
        <taxon>Actinomycetota</taxon>
        <taxon>Actinomycetes</taxon>
        <taxon>Mycobacteriales</taxon>
        <taxon>Corynebacteriaceae</taxon>
        <taxon>Corynebacterium</taxon>
    </lineage>
</organism>
<dbReference type="SUPFAM" id="SSF53807">
    <property type="entry name" value="Helical backbone' metal receptor"/>
    <property type="match status" value="1"/>
</dbReference>
<gene>
    <name evidence="4" type="primary">znuA2</name>
    <name evidence="4" type="ORF">NCTC7908_01547</name>
</gene>
<evidence type="ECO:0000256" key="2">
    <source>
        <dbReference type="SAM" id="SignalP"/>
    </source>
</evidence>
<comment type="similarity">
    <text evidence="1">Belongs to the bacterial solute-binding protein 8 family.</text>
</comment>
<feature type="domain" description="Fe/B12 periplasmic-binding" evidence="3">
    <location>
        <begin position="60"/>
        <end position="331"/>
    </location>
</feature>
<keyword evidence="2" id="KW-0732">Signal</keyword>
<accession>A0ABD7MTW1</accession>
<protein>
    <submittedName>
        <fullName evidence="4">Zinc ABC transport system substrate-binding protein</fullName>
    </submittedName>
</protein>
<proteinExistence type="inferred from homology"/>
<dbReference type="InterPro" id="IPR050902">
    <property type="entry name" value="ABC_Transporter_SBP"/>
</dbReference>